<evidence type="ECO:0000259" key="2">
    <source>
        <dbReference type="Pfam" id="PF12887"/>
    </source>
</evidence>
<evidence type="ECO:0000256" key="1">
    <source>
        <dbReference type="SAM" id="MobiDB-lite"/>
    </source>
</evidence>
<sequence>MMYNIEKDGQQDQKMCSTLENKEREKELCKLLLRIFFWMDGLRQQVPNVKGGSTGQMIWIRRNEETKVKKEEEDLEHYYRCLIGKVTLVKMLGKHCKLKDVSDVVMKDVGNMRTRMNIPGGNKFCKDVDFGSLRIGGTFMWGKIKEWIDAFTIAGSYGVELPEVEKGQSKLHDIQKKGQKKEICPEGEVELDPSILEKLEIKFIDDSEDLSLDEAIDPPGKETSGGKKELEEVLKEAMEANDREEAFLAKTLQELLLKKHLENKAKVEKKKAEEQTATLTATSPGK</sequence>
<evidence type="ECO:0000313" key="4">
    <source>
        <dbReference type="Proteomes" id="UP000092716"/>
    </source>
</evidence>
<organism evidence="3 4">
    <name type="scientific">Plasmodium coatneyi</name>
    <dbReference type="NCBI Taxonomy" id="208452"/>
    <lineage>
        <taxon>Eukaryota</taxon>
        <taxon>Sar</taxon>
        <taxon>Alveolata</taxon>
        <taxon>Apicomplexa</taxon>
        <taxon>Aconoidasida</taxon>
        <taxon>Haemosporida</taxon>
        <taxon>Plasmodiidae</taxon>
        <taxon>Plasmodium</taxon>
    </lineage>
</organism>
<dbReference type="GeneID" id="30910398"/>
<feature type="compositionally biased region" description="Low complexity" evidence="1">
    <location>
        <begin position="275"/>
        <end position="286"/>
    </location>
</feature>
<protein>
    <recommendedName>
        <fullName evidence="2">Schizont-infected cell agglutination extracellular alpha domain-containing protein</fullName>
    </recommendedName>
</protein>
<feature type="region of interest" description="Disordered" evidence="1">
    <location>
        <begin position="264"/>
        <end position="286"/>
    </location>
</feature>
<proteinExistence type="predicted"/>
<feature type="domain" description="Schizont-infected cell agglutination extracellular alpha" evidence="2">
    <location>
        <begin position="13"/>
        <end position="147"/>
    </location>
</feature>
<feature type="compositionally biased region" description="Basic and acidic residues" evidence="1">
    <location>
        <begin position="264"/>
        <end position="274"/>
    </location>
</feature>
<keyword evidence="4" id="KW-1185">Reference proteome</keyword>
<accession>A0A1B1E245</accession>
<dbReference type="Pfam" id="PF12887">
    <property type="entry name" value="SICA_alpha"/>
    <property type="match status" value="1"/>
</dbReference>
<gene>
    <name evidence="3" type="ORF">PCOAH_00036670</name>
</gene>
<evidence type="ECO:0000313" key="3">
    <source>
        <dbReference type="EMBL" id="ANQ08909.1"/>
    </source>
</evidence>
<reference evidence="4" key="1">
    <citation type="submission" date="2016-06" db="EMBL/GenBank/DDBJ databases">
        <title>First high quality genome sequence of Plasmodium coatneyi using continuous long reads from single molecule, real-time sequencing.</title>
        <authorList>
            <person name="Chien J.-T."/>
            <person name="Pakala S.B."/>
            <person name="Geraldo J.A."/>
            <person name="Lapp S.A."/>
            <person name="Barnwell J.W."/>
            <person name="Kissinger J.C."/>
            <person name="Galinski M.R."/>
            <person name="Humphrey J.C."/>
        </authorList>
    </citation>
    <scope>NUCLEOTIDE SEQUENCE [LARGE SCALE GENOMIC DNA]</scope>
    <source>
        <strain evidence="4">Hackeri</strain>
    </source>
</reference>
<dbReference type="InterPro" id="IPR024290">
    <property type="entry name" value="SICA_extracell_a"/>
</dbReference>
<dbReference type="VEuPathDB" id="PlasmoDB:PCOAH_00036670"/>
<dbReference type="AlphaFoldDB" id="A0A1B1E245"/>
<name>A0A1B1E245_9APIC</name>
<dbReference type="RefSeq" id="XP_019915604.1">
    <property type="nucleotide sequence ID" value="XM_020060458.1"/>
</dbReference>
<dbReference type="EMBL" id="CP016249">
    <property type="protein sequence ID" value="ANQ08909.1"/>
    <property type="molecule type" value="Genomic_DNA"/>
</dbReference>
<dbReference type="Proteomes" id="UP000092716">
    <property type="component" value="Chromosome 11"/>
</dbReference>
<dbReference type="KEGG" id="pcot:PCOAH_00036670"/>